<evidence type="ECO:0000313" key="2">
    <source>
        <dbReference type="EMBL" id="AFM16100.1"/>
    </source>
</evidence>
<sequence precursor="true">MVEVLIVCVGIVVVFFVVLAYAPQWWVGIVIVLTFTNFPAFIPPQFEVAGFAIYLHEIPLFLVAVKLFVTRPPNKSTDLLASAFGGLAAAGALYGLLSGHDIQATMNDARGLIALTLCLFITGRTMQTPDAYYALKAIRITLWVSFVLVLAGALGLIKLGGKSEDASLAGAGFYTEADVVRVLGPSTHLASATLAVGVAMWAIHPSAFPRAKSYLIPALGITVIGFSRNALVLIAVTLLLAPLINRSFRGLLRAGVIAGTVIVIFVVSGYFLSLTAGTPGLEYLRLVHSAYMGRVLEGLSSSARKYDVSSLYRQGEVDWLRRAVPGHEVWGRGFGFRYRPPFGIGFSATSGTYYAHQFYWWAVVKVGWVGMLALVSAFLTPVVYALFGAGRSALRSSTAAAIIGFMVTFTVVPIPEDVQGAPVLGVLLGLALLPLTTGVRGQQGETAAAGGALSQHAASAPTSR</sequence>
<feature type="transmembrane region" description="Helical" evidence="1">
    <location>
        <begin position="48"/>
        <end position="67"/>
    </location>
</feature>
<dbReference type="RefSeq" id="WP_014814583.1">
    <property type="nucleotide sequence ID" value="NC_018027.1"/>
</dbReference>
<feature type="transmembrane region" description="Helical" evidence="1">
    <location>
        <begin position="420"/>
        <end position="439"/>
    </location>
</feature>
<feature type="transmembrane region" description="Helical" evidence="1">
    <location>
        <begin position="179"/>
        <end position="203"/>
    </location>
</feature>
<reference evidence="2 3" key="1">
    <citation type="submission" date="2012-06" db="EMBL/GenBank/DDBJ databases">
        <title>Complete sequence of chromosome of Mycobacterium chubuense NBB4.</title>
        <authorList>
            <consortium name="US DOE Joint Genome Institute"/>
            <person name="Lucas S."/>
            <person name="Han J."/>
            <person name="Lapidus A."/>
            <person name="Cheng J.-F."/>
            <person name="Goodwin L."/>
            <person name="Pitluck S."/>
            <person name="Peters L."/>
            <person name="Mikhailova N."/>
            <person name="Teshima H."/>
            <person name="Detter J.C."/>
            <person name="Han C."/>
            <person name="Tapia R."/>
            <person name="Land M."/>
            <person name="Hauser L."/>
            <person name="Kyrpides N."/>
            <person name="Ivanova N."/>
            <person name="Pagani I."/>
            <person name="Mattes T."/>
            <person name="Holmes A."/>
            <person name="Rutledge P."/>
            <person name="Paulsen I."/>
            <person name="Coleman N."/>
            <person name="Woyke T."/>
        </authorList>
    </citation>
    <scope>NUCLEOTIDE SEQUENCE [LARGE SCALE GENOMIC DNA]</scope>
    <source>
        <strain evidence="2 3">NBB4</strain>
    </source>
</reference>
<keyword evidence="1" id="KW-0812">Transmembrane</keyword>
<protein>
    <recommendedName>
        <fullName evidence="4">O-Antigen ligase</fullName>
    </recommendedName>
</protein>
<feature type="transmembrane region" description="Helical" evidence="1">
    <location>
        <begin position="250"/>
        <end position="272"/>
    </location>
</feature>
<dbReference type="AlphaFoldDB" id="I4BFP3"/>
<dbReference type="HOGENOM" id="CLU_589020_0_0_11"/>
<feature type="transmembrane region" description="Helical" evidence="1">
    <location>
        <begin position="394"/>
        <end position="414"/>
    </location>
</feature>
<accession>I4BFP3</accession>
<dbReference type="OrthoDB" id="5025770at2"/>
<gene>
    <name evidence="2" type="ordered locus">Mycch_1293</name>
</gene>
<feature type="transmembrane region" description="Helical" evidence="1">
    <location>
        <begin position="138"/>
        <end position="159"/>
    </location>
</feature>
<feature type="transmembrane region" description="Helical" evidence="1">
    <location>
        <begin position="368"/>
        <end position="387"/>
    </location>
</feature>
<proteinExistence type="predicted"/>
<dbReference type="EMBL" id="CP003053">
    <property type="protein sequence ID" value="AFM16100.1"/>
    <property type="molecule type" value="Genomic_DNA"/>
</dbReference>
<dbReference type="Proteomes" id="UP000006057">
    <property type="component" value="Chromosome"/>
</dbReference>
<dbReference type="PATRIC" id="fig|710421.3.peg.1300"/>
<evidence type="ECO:0008006" key="4">
    <source>
        <dbReference type="Google" id="ProtNLM"/>
    </source>
</evidence>
<dbReference type="KEGG" id="mcb:Mycch_1293"/>
<keyword evidence="1" id="KW-0472">Membrane</keyword>
<dbReference type="eggNOG" id="ENOG50343R8">
    <property type="taxonomic scope" value="Bacteria"/>
</dbReference>
<evidence type="ECO:0000256" key="1">
    <source>
        <dbReference type="SAM" id="Phobius"/>
    </source>
</evidence>
<evidence type="ECO:0000313" key="3">
    <source>
        <dbReference type="Proteomes" id="UP000006057"/>
    </source>
</evidence>
<feature type="transmembrane region" description="Helical" evidence="1">
    <location>
        <begin position="79"/>
        <end position="97"/>
    </location>
</feature>
<feature type="transmembrane region" description="Helical" evidence="1">
    <location>
        <begin position="215"/>
        <end position="244"/>
    </location>
</feature>
<feature type="transmembrane region" description="Helical" evidence="1">
    <location>
        <begin position="7"/>
        <end position="36"/>
    </location>
</feature>
<keyword evidence="3" id="KW-1185">Reference proteome</keyword>
<name>I4BFP3_MYCCN</name>
<keyword evidence="1" id="KW-1133">Transmembrane helix</keyword>
<organism evidence="2 3">
    <name type="scientific">Mycolicibacterium chubuense (strain NBB4)</name>
    <name type="common">Mycobacterium chubuense</name>
    <dbReference type="NCBI Taxonomy" id="710421"/>
    <lineage>
        <taxon>Bacteria</taxon>
        <taxon>Bacillati</taxon>
        <taxon>Actinomycetota</taxon>
        <taxon>Actinomycetes</taxon>
        <taxon>Mycobacteriales</taxon>
        <taxon>Mycobacteriaceae</taxon>
        <taxon>Mycolicibacterium</taxon>
    </lineage>
</organism>